<evidence type="ECO:0000256" key="4">
    <source>
        <dbReference type="PROSITE-ProRule" id="PRU00169"/>
    </source>
</evidence>
<gene>
    <name evidence="10" type="ORF">DCAR_003315</name>
</gene>
<dbReference type="AlphaFoldDB" id="A0A166I1V3"/>
<organism evidence="10">
    <name type="scientific">Daucus carota subsp. sativus</name>
    <name type="common">Carrot</name>
    <dbReference type="NCBI Taxonomy" id="79200"/>
    <lineage>
        <taxon>Eukaryota</taxon>
        <taxon>Viridiplantae</taxon>
        <taxon>Streptophyta</taxon>
        <taxon>Embryophyta</taxon>
        <taxon>Tracheophyta</taxon>
        <taxon>Spermatophyta</taxon>
        <taxon>Magnoliopsida</taxon>
        <taxon>eudicotyledons</taxon>
        <taxon>Gunneridae</taxon>
        <taxon>Pentapetalae</taxon>
        <taxon>asterids</taxon>
        <taxon>campanulids</taxon>
        <taxon>Apiales</taxon>
        <taxon>Apiaceae</taxon>
        <taxon>Apioideae</taxon>
        <taxon>Scandiceae</taxon>
        <taxon>Daucinae</taxon>
        <taxon>Daucus</taxon>
        <taxon>Daucus sect. Daucus</taxon>
    </lineage>
</organism>
<dbReference type="Gene3D" id="1.10.287.130">
    <property type="match status" value="1"/>
</dbReference>
<dbReference type="Gene3D" id="3.40.50.2300">
    <property type="match status" value="1"/>
</dbReference>
<dbReference type="InterPro" id="IPR036097">
    <property type="entry name" value="HisK_dim/P_sf"/>
</dbReference>
<comment type="catalytic activity">
    <reaction evidence="1">
        <text>ATP + protein L-histidine = ADP + protein N-phospho-L-histidine.</text>
        <dbReference type="EC" id="2.7.13.3"/>
    </reaction>
</comment>
<dbReference type="EMBL" id="LNRQ01000001">
    <property type="protein sequence ID" value="KZN10659.1"/>
    <property type="molecule type" value="Genomic_DNA"/>
</dbReference>
<name>A0A166I1V3_DAUCS</name>
<dbReference type="Pfam" id="PF00072">
    <property type="entry name" value="Response_reg"/>
    <property type="match status" value="1"/>
</dbReference>
<keyword evidence="6" id="KW-1133">Transmembrane helix</keyword>
<evidence type="ECO:0000256" key="6">
    <source>
        <dbReference type="SAM" id="Phobius"/>
    </source>
</evidence>
<accession>A0A166I1V3</accession>
<evidence type="ECO:0000256" key="1">
    <source>
        <dbReference type="ARBA" id="ARBA00000085"/>
    </source>
</evidence>
<dbReference type="PROSITE" id="PS50110">
    <property type="entry name" value="RESPONSE_REGULATORY"/>
    <property type="match status" value="1"/>
</dbReference>
<dbReference type="PANTHER" id="PTHR43719">
    <property type="entry name" value="TWO-COMPONENT HISTIDINE KINASE"/>
    <property type="match status" value="1"/>
</dbReference>
<evidence type="ECO:0000256" key="5">
    <source>
        <dbReference type="SAM" id="MobiDB-lite"/>
    </source>
</evidence>
<feature type="chain" id="PRO_5007874950" description="histidine kinase" evidence="7">
    <location>
        <begin position="19"/>
        <end position="1076"/>
    </location>
</feature>
<dbReference type="CDD" id="cd17546">
    <property type="entry name" value="REC_hyHK_CKI1_RcsC-like"/>
    <property type="match status" value="1"/>
</dbReference>
<feature type="domain" description="Histidine kinase" evidence="8">
    <location>
        <begin position="404"/>
        <end position="667"/>
    </location>
</feature>
<evidence type="ECO:0000256" key="3">
    <source>
        <dbReference type="ARBA" id="ARBA00022553"/>
    </source>
</evidence>
<sequence length="1076" mass="117266">MTTLKPVLLILILAGVALVPPSLMLNKWHTETKSMEQNVKVYTQTKLPQEIISGVEEKAEMLSPFHISTTNLAKKLSPDVKNRNLSIPHIESKVSPLLFQAFSTIPYLSQVSYVQRDGLLFSYYKQGNQQPIAVYTNTSVTSAAKHNLTCYSQPANRDTGRLYGVVTSHSCSTLLNQSMLHSVLESTNGTAFVGPSWIDNDDLLFLNTAVVDGRGALFQLGFEVKAIAQSLFGSTRNHGSLFLGTKGGQVLTNAKIPNTRIVIVGNNSVAVKLLNHNGDEVGDVAGDITCQPNDGTIQPTPINILGTEYDFYCSTVEILGVDLVLVLAMQVQGPETSMHKNFNESHRYLIGTICAILIFTTVSVVFVVTASQRVSKLRAALEEQVAATAQEERKGNRRSSCYAEASHDVRASLAGIIGMVDICLTQVEPGSSLEGYIQGIQTCSQDLLGLLNNILNRSKLEAGKLTNEHEEFKMSQLLEDVADLFHVVGMKKGVDVVLDLSDGSVNKIDHVRGDRKQLKQILANLVSNAVKFTSEGYVCIRAYARKPAFSSSTPASTERGLSWLSCFGFAKTEAPTEYTTNVRDNDNCMEFVFEVDDTGAGIPQDKRETVFENYAQIKGTSAGQEGTGLGLGIVQSLVRLMGGEIEIVDKEVGKKGTCFKFNTYISVCETDQRNQSDDTGSHVSAYMSLRESFSPQGSSSELKEGSRVIFFIQNEERSRVCQRFMDRQGVESLIVRTCKELASSLKRMIGHVGVHSLSGSSKKSDGLQSLAGSDTSSPRLDEAQFSPAQIDQEIPSTHRTRIKESLLANFTVIIIDTTVGALSDLIGLVAEIRKNLSTGGHRIVWLDSSGFGNTRLQGLRDTLHATDIILSKPLHGSRLHQVLKLLPEYGGERPAEMSEAYPPNYASSGSLIASDSLVASPSSTSSPTPQKSEIREVDRPLAGKKVLVVEDAQVLQIIATAALSALGASFEVSNNGQEALEAVSKGLEDKKTSKSLPFDYIFMDCQMPVMDGIEATQKIRQEEAKYGVHIPIFAVSAYTEGPEIKLMEEAGVDYNLAKPLNIQKIKEALSIFEDQR</sequence>
<dbReference type="InterPro" id="IPR011006">
    <property type="entry name" value="CheY-like_superfamily"/>
</dbReference>
<keyword evidence="3 4" id="KW-0597">Phosphoprotein</keyword>
<dbReference type="Gene3D" id="3.30.565.10">
    <property type="entry name" value="Histidine kinase-like ATPase, C-terminal domain"/>
    <property type="match status" value="1"/>
</dbReference>
<evidence type="ECO:0000256" key="2">
    <source>
        <dbReference type="ARBA" id="ARBA00012438"/>
    </source>
</evidence>
<comment type="caution">
    <text evidence="10">The sequence shown here is derived from an EMBL/GenBank/DDBJ whole genome shotgun (WGS) entry which is preliminary data.</text>
</comment>
<dbReference type="InterPro" id="IPR003594">
    <property type="entry name" value="HATPase_dom"/>
</dbReference>
<evidence type="ECO:0000313" key="10">
    <source>
        <dbReference type="EMBL" id="KZN10659.1"/>
    </source>
</evidence>
<dbReference type="SUPFAM" id="SSF47384">
    <property type="entry name" value="Homodimeric domain of signal transducing histidine kinase"/>
    <property type="match status" value="1"/>
</dbReference>
<feature type="modified residue" description="4-aspartylphosphate" evidence="4">
    <location>
        <position position="1004"/>
    </location>
</feature>
<evidence type="ECO:0000259" key="9">
    <source>
        <dbReference type="PROSITE" id="PS50110"/>
    </source>
</evidence>
<dbReference type="InterPro" id="IPR001789">
    <property type="entry name" value="Sig_transdc_resp-reg_receiver"/>
</dbReference>
<dbReference type="STRING" id="79200.A0A166I1V3"/>
<dbReference type="SMART" id="SM00388">
    <property type="entry name" value="HisKA"/>
    <property type="match status" value="1"/>
</dbReference>
<proteinExistence type="predicted"/>
<dbReference type="Gramene" id="KZN10659">
    <property type="protein sequence ID" value="KZN10659"/>
    <property type="gene ID" value="DCAR_003315"/>
</dbReference>
<feature type="signal peptide" evidence="7">
    <location>
        <begin position="1"/>
        <end position="18"/>
    </location>
</feature>
<dbReference type="SUPFAM" id="SSF52172">
    <property type="entry name" value="CheY-like"/>
    <property type="match status" value="1"/>
</dbReference>
<dbReference type="InterPro" id="IPR005467">
    <property type="entry name" value="His_kinase_dom"/>
</dbReference>
<dbReference type="EC" id="2.7.13.3" evidence="2"/>
<dbReference type="Pfam" id="PF02518">
    <property type="entry name" value="HATPase_c"/>
    <property type="match status" value="1"/>
</dbReference>
<reference evidence="10" key="1">
    <citation type="journal article" date="2016" name="Nat. Genet.">
        <title>A high-quality carrot genome assembly provides new insights into carotenoid accumulation and asterid genome evolution.</title>
        <authorList>
            <person name="Iorizzo M."/>
            <person name="Ellison S."/>
            <person name="Senalik D."/>
            <person name="Zeng P."/>
            <person name="Satapoomin P."/>
            <person name="Huang J."/>
            <person name="Bowman M."/>
            <person name="Iovene M."/>
            <person name="Sanseverino W."/>
            <person name="Cavagnaro P."/>
            <person name="Yildiz M."/>
            <person name="Macko-Podgorni A."/>
            <person name="Moranska E."/>
            <person name="Grzebelus E."/>
            <person name="Grzebelus D."/>
            <person name="Ashrafi H."/>
            <person name="Zheng Z."/>
            <person name="Cheng S."/>
            <person name="Spooner D."/>
            <person name="Van Deynze A."/>
            <person name="Simon P."/>
        </authorList>
    </citation>
    <scope>NUCLEOTIDE SEQUENCE [LARGE SCALE GENOMIC DNA]</scope>
    <source>
        <tissue evidence="10">Leaf</tissue>
    </source>
</reference>
<dbReference type="InterPro" id="IPR004358">
    <property type="entry name" value="Sig_transdc_His_kin-like_C"/>
</dbReference>
<dbReference type="PROSITE" id="PS50109">
    <property type="entry name" value="HIS_KIN"/>
    <property type="match status" value="1"/>
</dbReference>
<dbReference type="InterPro" id="IPR050956">
    <property type="entry name" value="2C_system_His_kinase"/>
</dbReference>
<dbReference type="SMART" id="SM00448">
    <property type="entry name" value="REC"/>
    <property type="match status" value="1"/>
</dbReference>
<keyword evidence="7" id="KW-0732">Signal</keyword>
<evidence type="ECO:0000259" key="8">
    <source>
        <dbReference type="PROSITE" id="PS50109"/>
    </source>
</evidence>
<feature type="transmembrane region" description="Helical" evidence="6">
    <location>
        <begin position="348"/>
        <end position="368"/>
    </location>
</feature>
<dbReference type="OMA" id="CIRAYAR"/>
<dbReference type="InterPro" id="IPR003661">
    <property type="entry name" value="HisK_dim/P_dom"/>
</dbReference>
<feature type="domain" description="Response regulatory" evidence="9">
    <location>
        <begin position="945"/>
        <end position="1073"/>
    </location>
</feature>
<keyword evidence="6" id="KW-0812">Transmembrane</keyword>
<keyword evidence="6" id="KW-0472">Membrane</keyword>
<dbReference type="Pfam" id="PF00512">
    <property type="entry name" value="HisKA"/>
    <property type="match status" value="1"/>
</dbReference>
<evidence type="ECO:0000256" key="7">
    <source>
        <dbReference type="SAM" id="SignalP"/>
    </source>
</evidence>
<feature type="region of interest" description="Disordered" evidence="5">
    <location>
        <begin position="756"/>
        <end position="789"/>
    </location>
</feature>
<dbReference type="SMART" id="SM00387">
    <property type="entry name" value="HATPase_c"/>
    <property type="match status" value="1"/>
</dbReference>
<dbReference type="PANTHER" id="PTHR43719:SF75">
    <property type="entry name" value="HISTIDINE KINASE CKI1"/>
    <property type="match status" value="1"/>
</dbReference>
<protein>
    <recommendedName>
        <fullName evidence="2">histidine kinase</fullName>
        <ecNumber evidence="2">2.7.13.3</ecNumber>
    </recommendedName>
</protein>
<dbReference type="GO" id="GO:0000155">
    <property type="term" value="F:phosphorelay sensor kinase activity"/>
    <property type="evidence" value="ECO:0007669"/>
    <property type="project" value="InterPro"/>
</dbReference>
<dbReference type="SUPFAM" id="SSF55874">
    <property type="entry name" value="ATPase domain of HSP90 chaperone/DNA topoisomerase II/histidine kinase"/>
    <property type="match status" value="1"/>
</dbReference>
<dbReference type="InterPro" id="IPR036890">
    <property type="entry name" value="HATPase_C_sf"/>
</dbReference>
<dbReference type="PRINTS" id="PR00344">
    <property type="entry name" value="BCTRLSENSOR"/>
</dbReference>